<reference evidence="1 2" key="1">
    <citation type="submission" date="2024-10" db="EMBL/GenBank/DDBJ databases">
        <title>Updated reference genomes for cyclostephanoid diatoms.</title>
        <authorList>
            <person name="Roberts W.R."/>
            <person name="Alverson A.J."/>
        </authorList>
    </citation>
    <scope>NUCLEOTIDE SEQUENCE [LARGE SCALE GENOMIC DNA]</scope>
    <source>
        <strain evidence="1 2">AJA228-03</strain>
    </source>
</reference>
<comment type="caution">
    <text evidence="1">The sequence shown here is derived from an EMBL/GenBank/DDBJ whole genome shotgun (WGS) entry which is preliminary data.</text>
</comment>
<evidence type="ECO:0000313" key="2">
    <source>
        <dbReference type="Proteomes" id="UP001530377"/>
    </source>
</evidence>
<accession>A0ABD3RYA6</accession>
<dbReference type="EMBL" id="JALLPB020000116">
    <property type="protein sequence ID" value="KAL3817171.1"/>
    <property type="molecule type" value="Genomic_DNA"/>
</dbReference>
<protein>
    <submittedName>
        <fullName evidence="1">Uncharacterized protein</fullName>
    </submittedName>
</protein>
<gene>
    <name evidence="1" type="ORF">ACHAXA_007714</name>
</gene>
<dbReference type="AlphaFoldDB" id="A0ABD3RYA6"/>
<proteinExistence type="predicted"/>
<name>A0ABD3RYA6_9STRA</name>
<sequence length="82" mass="9573">MEKIFEAHAALQSNIHNWGRLLSATRGALKPAKCFYHLTLFSWTNEGKWQYNKTNKYTDLEITIPLEDGNLLPLNIYLLQHQ</sequence>
<evidence type="ECO:0000313" key="1">
    <source>
        <dbReference type="EMBL" id="KAL3817171.1"/>
    </source>
</evidence>
<dbReference type="Proteomes" id="UP001530377">
    <property type="component" value="Unassembled WGS sequence"/>
</dbReference>
<keyword evidence="2" id="KW-1185">Reference proteome</keyword>
<organism evidence="1 2">
    <name type="scientific">Cyclostephanos tholiformis</name>
    <dbReference type="NCBI Taxonomy" id="382380"/>
    <lineage>
        <taxon>Eukaryota</taxon>
        <taxon>Sar</taxon>
        <taxon>Stramenopiles</taxon>
        <taxon>Ochrophyta</taxon>
        <taxon>Bacillariophyta</taxon>
        <taxon>Coscinodiscophyceae</taxon>
        <taxon>Thalassiosirophycidae</taxon>
        <taxon>Stephanodiscales</taxon>
        <taxon>Stephanodiscaceae</taxon>
        <taxon>Cyclostephanos</taxon>
    </lineage>
</organism>